<reference evidence="2" key="1">
    <citation type="submission" date="2021-02" db="EMBL/GenBank/DDBJ databases">
        <authorList>
            <person name="Nowell W R."/>
        </authorList>
    </citation>
    <scope>NUCLEOTIDE SEQUENCE</scope>
</reference>
<proteinExistence type="predicted"/>
<evidence type="ECO:0000313" key="1">
    <source>
        <dbReference type="EMBL" id="CAF1430686.1"/>
    </source>
</evidence>
<organism evidence="2 3">
    <name type="scientific">Adineta steineri</name>
    <dbReference type="NCBI Taxonomy" id="433720"/>
    <lineage>
        <taxon>Eukaryota</taxon>
        <taxon>Metazoa</taxon>
        <taxon>Spiralia</taxon>
        <taxon>Gnathifera</taxon>
        <taxon>Rotifera</taxon>
        <taxon>Eurotatoria</taxon>
        <taxon>Bdelloidea</taxon>
        <taxon>Adinetida</taxon>
        <taxon>Adinetidae</taxon>
        <taxon>Adineta</taxon>
    </lineage>
</organism>
<accession>A0A819SPD6</accession>
<dbReference type="Proteomes" id="UP000663868">
    <property type="component" value="Unassembled WGS sequence"/>
</dbReference>
<dbReference type="EMBL" id="CAJNOE010001525">
    <property type="protein sequence ID" value="CAF1430686.1"/>
    <property type="molecule type" value="Genomic_DNA"/>
</dbReference>
<gene>
    <name evidence="1" type="ORF">IZO911_LOCUS41214</name>
    <name evidence="2" type="ORF">KXQ929_LOCUS32260</name>
</gene>
<evidence type="ECO:0000313" key="2">
    <source>
        <dbReference type="EMBL" id="CAF4062939.1"/>
    </source>
</evidence>
<dbReference type="Proteomes" id="UP000663860">
    <property type="component" value="Unassembled WGS sequence"/>
</dbReference>
<dbReference type="AlphaFoldDB" id="A0A819SPD6"/>
<name>A0A819SPD6_9BILA</name>
<evidence type="ECO:0000313" key="3">
    <source>
        <dbReference type="Proteomes" id="UP000663868"/>
    </source>
</evidence>
<sequence length="143" mass="16832">MDISRRWNFQKQIDDLFYQAFSVSIPIALERRAGDEKQLIQSIQAQLKEDELILRRTVNEQNIYFLSHSDESDCLDDAYMDDANCFELMSTIDDVNNTEPQQLNELINSVTYALEKLKEKRLITVDHLNKMQFNRREIIVSPS</sequence>
<protein>
    <submittedName>
        <fullName evidence="2">Uncharacterized protein</fullName>
    </submittedName>
</protein>
<dbReference type="EMBL" id="CAJOBB010003870">
    <property type="protein sequence ID" value="CAF4062939.1"/>
    <property type="molecule type" value="Genomic_DNA"/>
</dbReference>
<comment type="caution">
    <text evidence="2">The sequence shown here is derived from an EMBL/GenBank/DDBJ whole genome shotgun (WGS) entry which is preliminary data.</text>
</comment>